<dbReference type="Proteomes" id="UP000008672">
    <property type="component" value="Unassembled WGS sequence"/>
</dbReference>
<dbReference type="EMBL" id="AFYH01115456">
    <property type="status" value="NOT_ANNOTATED_CDS"/>
    <property type="molecule type" value="Genomic_DNA"/>
</dbReference>
<dbReference type="GO" id="GO:0005829">
    <property type="term" value="C:cytosol"/>
    <property type="evidence" value="ECO:0007669"/>
    <property type="project" value="TreeGrafter"/>
</dbReference>
<dbReference type="PROSITE" id="PS50176">
    <property type="entry name" value="ARM_REPEAT"/>
    <property type="match status" value="2"/>
</dbReference>
<dbReference type="Pfam" id="PF00651">
    <property type="entry name" value="BTB"/>
    <property type="match status" value="1"/>
</dbReference>
<dbReference type="GO" id="GO:0009653">
    <property type="term" value="P:anatomical structure morphogenesis"/>
    <property type="evidence" value="ECO:0007669"/>
    <property type="project" value="TreeGrafter"/>
</dbReference>
<proteinExistence type="predicted"/>
<dbReference type="PANTHER" id="PTHR23312">
    <property type="entry name" value="ARMC5 ARMADILLO REPEAT-CONTAINING -RELATED"/>
    <property type="match status" value="1"/>
</dbReference>
<gene>
    <name evidence="3" type="primary">ARMC5</name>
</gene>
<feature type="domain" description="BTB" evidence="2">
    <location>
        <begin position="695"/>
        <end position="755"/>
    </location>
</feature>
<dbReference type="Pfam" id="PF24768">
    <property type="entry name" value="ARM_ARMC5"/>
    <property type="match status" value="1"/>
</dbReference>
<dbReference type="InterPro" id="IPR016024">
    <property type="entry name" value="ARM-type_fold"/>
</dbReference>
<sequence length="811" mass="88182">KMALERAGSDSLSRCLRELAGPGEPAALTRCLIALRTEHLKAAGGLARFRARGGLRPLLALLHRPRAGKNLDLALSILANCCTERESRAQVRLLGGIPPLVTILKSISVESILNRASRALGNLAIDRENSSIIHEAGTIPHLVQILKTTKESECLQSVIRALRNLSETPAHRQAILQQHALKPLVEQLGSEHSAVVAASVRAVAELTRNCSFDCAEQLSLNGGVPKLVLLARSEKKPIHQGALSALSNICAQGLIRPTVGNAGGIPCFVEEIKRSQLVQLCQPYVRALCLCCREAINRVRVRESGALELLLSLLKDPRFCSCYFRIISAFLHFFYDENALDFLQSNGLVPLLVSLLVGLAEEEEEDERYAASCDFPTEYNRRTEPELPGGEVSSFQSFRSWLLSEGYIASPGDLSPQWSPGIGALDLEAVDGEASAHSCSAALGLQKEILLGSEMISSINSSRQEETWGPEAAILLLLSRFSEVADPSGSLVTERTLQGLLDYLTLAVNPSPRCACLLKRLTCNPNCLEAFLRLHGPSVFRMRLIHGVCPLALKESAQQDRSLAGNREIGEVLIRNLSVQAESPFGIGTLNHMLLSGSEPDRLACALALPLICRNEALCRKLLFDQGGLRLILEALATSADLLFVFCATDSILTLLGPLQDSAETHAMPEIPVTAPDTSPNLSQPVKQAAEAGRMDVRFELDGGDTVAAHRAQLSASSDVFCAMLEGDYLESQQTVVPIRDVPSRVFTTIIHFLHGCRRSCCPTLGNLELVSPEEDLERGYLGQTLSVASRFLLSDMQHFLQDLVFQHYLG</sequence>
<dbReference type="OMA" id="NCCTEGG"/>
<organism evidence="3 4">
    <name type="scientific">Latimeria chalumnae</name>
    <name type="common">Coelacanth</name>
    <dbReference type="NCBI Taxonomy" id="7897"/>
    <lineage>
        <taxon>Eukaryota</taxon>
        <taxon>Metazoa</taxon>
        <taxon>Chordata</taxon>
        <taxon>Craniata</taxon>
        <taxon>Vertebrata</taxon>
        <taxon>Euteleostomi</taxon>
        <taxon>Coelacanthiformes</taxon>
        <taxon>Coelacanthidae</taxon>
        <taxon>Latimeria</taxon>
    </lineage>
</organism>
<dbReference type="Bgee" id="ENSLACG00000003361">
    <property type="expression patterns" value="Expressed in post-anal tail muscle and 2 other cell types or tissues"/>
</dbReference>
<dbReference type="AlphaFoldDB" id="H3A2A2"/>
<dbReference type="SUPFAM" id="SSF48371">
    <property type="entry name" value="ARM repeat"/>
    <property type="match status" value="1"/>
</dbReference>
<dbReference type="InterPro" id="IPR011333">
    <property type="entry name" value="SKP1/BTB/POZ_sf"/>
</dbReference>
<reference evidence="3" key="2">
    <citation type="submission" date="2025-08" db="UniProtKB">
        <authorList>
            <consortium name="Ensembl"/>
        </authorList>
    </citation>
    <scope>IDENTIFICATION</scope>
</reference>
<dbReference type="Ensembl" id="ENSLACT00000003807.1">
    <property type="protein sequence ID" value="ENSLACP00000003773.1"/>
    <property type="gene ID" value="ENSLACG00000003361.1"/>
</dbReference>
<dbReference type="EMBL" id="AFYH01115455">
    <property type="status" value="NOT_ANNOTATED_CDS"/>
    <property type="molecule type" value="Genomic_DNA"/>
</dbReference>
<evidence type="ECO:0000256" key="1">
    <source>
        <dbReference type="PROSITE-ProRule" id="PRU00259"/>
    </source>
</evidence>
<dbReference type="InterPro" id="IPR055445">
    <property type="entry name" value="ARM_ARMC5"/>
</dbReference>
<dbReference type="GeneTree" id="ENSGT00390000009109"/>
<reference evidence="4" key="1">
    <citation type="submission" date="2011-08" db="EMBL/GenBank/DDBJ databases">
        <title>The draft genome of Latimeria chalumnae.</title>
        <authorList>
            <person name="Di Palma F."/>
            <person name="Alfoldi J."/>
            <person name="Johnson J."/>
            <person name="Berlin A."/>
            <person name="Gnerre S."/>
            <person name="Jaffe D."/>
            <person name="MacCallum I."/>
            <person name="Young S."/>
            <person name="Walker B.J."/>
            <person name="Lander E."/>
            <person name="Lindblad-Toh K."/>
        </authorList>
    </citation>
    <scope>NUCLEOTIDE SEQUENCE [LARGE SCALE GENOMIC DNA]</scope>
    <source>
        <strain evidence="4">Wild caught</strain>
    </source>
</reference>
<dbReference type="SMART" id="SM00185">
    <property type="entry name" value="ARM"/>
    <property type="match status" value="5"/>
</dbReference>
<dbReference type="Gene3D" id="1.25.10.10">
    <property type="entry name" value="Leucine-rich Repeat Variant"/>
    <property type="match status" value="1"/>
</dbReference>
<dbReference type="InterPro" id="IPR000210">
    <property type="entry name" value="BTB/POZ_dom"/>
</dbReference>
<protein>
    <submittedName>
        <fullName evidence="3">Armadillo repeat containing 5</fullName>
    </submittedName>
</protein>
<dbReference type="PROSITE" id="PS50097">
    <property type="entry name" value="BTB"/>
    <property type="match status" value="1"/>
</dbReference>
<dbReference type="eggNOG" id="ENOG502QSYU">
    <property type="taxonomic scope" value="Eukaryota"/>
</dbReference>
<dbReference type="InterPro" id="IPR011989">
    <property type="entry name" value="ARM-like"/>
</dbReference>
<dbReference type="InterPro" id="IPR000225">
    <property type="entry name" value="Armadillo"/>
</dbReference>
<dbReference type="Gene3D" id="3.30.710.10">
    <property type="entry name" value="Potassium Channel Kv1.1, Chain A"/>
    <property type="match status" value="1"/>
</dbReference>
<dbReference type="PANTHER" id="PTHR23312:SF8">
    <property type="entry name" value="ARMADILLO REPEAT-CONTAINING PROTEIN 5"/>
    <property type="match status" value="1"/>
</dbReference>
<accession>H3A2A2</accession>
<dbReference type="SUPFAM" id="SSF54695">
    <property type="entry name" value="POZ domain"/>
    <property type="match status" value="1"/>
</dbReference>
<reference evidence="3" key="3">
    <citation type="submission" date="2025-09" db="UniProtKB">
        <authorList>
            <consortium name="Ensembl"/>
        </authorList>
    </citation>
    <scope>IDENTIFICATION</scope>
</reference>
<name>H3A2A2_LATCH</name>
<dbReference type="STRING" id="7897.ENSLACP00000003773"/>
<dbReference type="CDD" id="cd18191">
    <property type="entry name" value="BTB_POZ_ARMC5"/>
    <property type="match status" value="1"/>
</dbReference>
<feature type="repeat" description="ARM" evidence="1">
    <location>
        <begin position="95"/>
        <end position="138"/>
    </location>
</feature>
<dbReference type="FunCoup" id="H3A2A2">
    <property type="interactions" value="1078"/>
</dbReference>
<evidence type="ECO:0000313" key="4">
    <source>
        <dbReference type="Proteomes" id="UP000008672"/>
    </source>
</evidence>
<evidence type="ECO:0000313" key="3">
    <source>
        <dbReference type="Ensembl" id="ENSLACP00000003773.1"/>
    </source>
</evidence>
<feature type="repeat" description="ARM" evidence="1">
    <location>
        <begin position="137"/>
        <end position="180"/>
    </location>
</feature>
<keyword evidence="4" id="KW-1185">Reference proteome</keyword>
<dbReference type="HOGENOM" id="CLU_007517_1_0_1"/>
<dbReference type="InParanoid" id="H3A2A2"/>
<evidence type="ECO:0000259" key="2">
    <source>
        <dbReference type="PROSITE" id="PS50097"/>
    </source>
</evidence>